<dbReference type="KEGG" id="haad:MW046_17150"/>
<feature type="region of interest" description="Disordered" evidence="1">
    <location>
        <begin position="154"/>
        <end position="179"/>
    </location>
</feature>
<dbReference type="InterPro" id="IPR009482">
    <property type="entry name" value="DUF1102"/>
</dbReference>
<dbReference type="GeneID" id="71929811"/>
<dbReference type="EMBL" id="CP096022">
    <property type="protein sequence ID" value="UPM45088.1"/>
    <property type="molecule type" value="Genomic_DNA"/>
</dbReference>
<dbReference type="InterPro" id="IPR013783">
    <property type="entry name" value="Ig-like_fold"/>
</dbReference>
<sequence>MALVMIVVAASLVTATGAFSSVQAERTAEVNVVGDENAYLGLTGTSPFAEENEQTGELEINFDADHKTDKGGKGVNPRSVTAFDNVFTITNQGTKEVDVTVKGGTEEDISIYDGETGKAIEGKRIIPGESIQVGLEIDASDKTKSDDTFTEEITISANSPNANNTVSLPNASSSNPGTN</sequence>
<evidence type="ECO:0000256" key="1">
    <source>
        <dbReference type="SAM" id="MobiDB-lite"/>
    </source>
</evidence>
<reference evidence="2" key="1">
    <citation type="submission" date="2022-04" db="EMBL/GenBank/DDBJ databases">
        <title>Halocatena sp. nov., isolated from a salt lake.</title>
        <authorList>
            <person name="Cui H.-L."/>
        </authorList>
    </citation>
    <scope>NUCLEOTIDE SEQUENCE</scope>
    <source>
        <strain evidence="2">AD-1</strain>
        <plasmid evidence="2">unnamed3</plasmid>
    </source>
</reference>
<evidence type="ECO:0000313" key="3">
    <source>
        <dbReference type="Proteomes" id="UP000831768"/>
    </source>
</evidence>
<keyword evidence="2" id="KW-0614">Plasmid</keyword>
<dbReference type="Pfam" id="PF06510">
    <property type="entry name" value="DUF1102"/>
    <property type="match status" value="1"/>
</dbReference>
<dbReference type="Proteomes" id="UP000831768">
    <property type="component" value="Plasmid unnamed3"/>
</dbReference>
<evidence type="ECO:0000313" key="2">
    <source>
        <dbReference type="EMBL" id="UPM45088.1"/>
    </source>
</evidence>
<accession>A0A8U0A9E1</accession>
<dbReference type="Gene3D" id="2.60.40.10">
    <property type="entry name" value="Immunoglobulins"/>
    <property type="match status" value="1"/>
</dbReference>
<protein>
    <submittedName>
        <fullName evidence="2">DUF1102 domain-containing protein</fullName>
    </submittedName>
</protein>
<proteinExistence type="predicted"/>
<name>A0A8U0A9E1_9EURY</name>
<geneLocation type="plasmid" evidence="2 3">
    <name>unnamed3</name>
</geneLocation>
<dbReference type="RefSeq" id="WP_247995742.1">
    <property type="nucleotide sequence ID" value="NZ_CP096022.1"/>
</dbReference>
<dbReference type="AlphaFoldDB" id="A0A8U0A9E1"/>
<keyword evidence="3" id="KW-1185">Reference proteome</keyword>
<organism evidence="2 3">
    <name type="scientific">Halocatena salina</name>
    <dbReference type="NCBI Taxonomy" id="2934340"/>
    <lineage>
        <taxon>Archaea</taxon>
        <taxon>Methanobacteriati</taxon>
        <taxon>Methanobacteriota</taxon>
        <taxon>Stenosarchaea group</taxon>
        <taxon>Halobacteria</taxon>
        <taxon>Halobacteriales</taxon>
        <taxon>Natronomonadaceae</taxon>
        <taxon>Halocatena</taxon>
    </lineage>
</organism>
<gene>
    <name evidence="2" type="ORF">MW046_17150</name>
</gene>